<organism evidence="3 4">
    <name type="scientific">Simiduia agarivorans (strain DSM 21679 / JCM 13881 / BCRC 17597 / SA1)</name>
    <dbReference type="NCBI Taxonomy" id="1117647"/>
    <lineage>
        <taxon>Bacteria</taxon>
        <taxon>Pseudomonadati</taxon>
        <taxon>Pseudomonadota</taxon>
        <taxon>Gammaproteobacteria</taxon>
        <taxon>Cellvibrionales</taxon>
        <taxon>Cellvibrionaceae</taxon>
        <taxon>Simiduia</taxon>
    </lineage>
</organism>
<evidence type="ECO:0000313" key="3">
    <source>
        <dbReference type="EMBL" id="AFU98961.1"/>
    </source>
</evidence>
<keyword evidence="4" id="KW-1185">Reference proteome</keyword>
<proteinExistence type="inferred from homology"/>
<dbReference type="HOGENOM" id="CLU_705490_0_0_6"/>
<reference evidence="3 4" key="1">
    <citation type="journal article" date="2013" name="Genome Announc.">
        <title>Complete genome sequence of Simiduia agarivorans SA1(T), a marine bacterium able to degrade a variety of polysaccharides.</title>
        <authorList>
            <person name="Lin S.Y."/>
            <person name="Shieh W.Y."/>
            <person name="Chen J.S."/>
            <person name="Tang S.L."/>
        </authorList>
    </citation>
    <scope>NUCLEOTIDE SEQUENCE [LARGE SCALE GENOMIC DNA]</scope>
    <source>
        <strain evidence="4">DSM 21679 / JCM 13881 / BCRC 17597 / SA1</strain>
    </source>
</reference>
<sequence length="377" mass="41406">MFGTAAPVGESILLSTQEPPGTLLDGHLTSYFESGTAALAAAIRLTRDSRQLARPHVIIPGYCCPDLVAACLYADVEIRVADTLPDAPFYCRQSLDAMLDSDTLAVICVNFCGLHEHIEHVKELLRARESKAIIIEDWAQYHPQASDTRMPIDGLAIRSFGKGKPASILTAGAVICSPNFKQQAGKSWENFEFAPPSLSPLKICAFNTILTPEVYRLALLFGVIRPGKTEFHPLKQVTRYHAADMQLLAANIAAWQRGPNQAQQAIVAHLEDHTGMQPINDLSHYRQSRLLRIPVLLQDKVHRDEVLRKGASLGLSPMYQKPIIEVAGVPTDAITRHDCKNAAVLADRLITLPCHGRLRATQINKLLQLISGSNAHD</sequence>
<dbReference type="SUPFAM" id="SSF53383">
    <property type="entry name" value="PLP-dependent transferases"/>
    <property type="match status" value="1"/>
</dbReference>
<protein>
    <submittedName>
        <fullName evidence="3">Pyridoxal phosphate-dependent enzyme apparently involved in regulation of cell wall biogenesis-like protein</fullName>
    </submittedName>
</protein>
<evidence type="ECO:0000256" key="2">
    <source>
        <dbReference type="RuleBase" id="RU004508"/>
    </source>
</evidence>
<dbReference type="Pfam" id="PF01041">
    <property type="entry name" value="DegT_DnrJ_EryC1"/>
    <property type="match status" value="1"/>
</dbReference>
<dbReference type="InterPro" id="IPR000653">
    <property type="entry name" value="DegT/StrS_aminotransferase"/>
</dbReference>
<dbReference type="AlphaFoldDB" id="K4KIV4"/>
<gene>
    <name evidence="3" type="ordered locus">M5M_08870</name>
</gene>
<dbReference type="eggNOG" id="COG0399">
    <property type="taxonomic scope" value="Bacteria"/>
</dbReference>
<dbReference type="InterPro" id="IPR015421">
    <property type="entry name" value="PyrdxlP-dep_Trfase_major"/>
</dbReference>
<name>K4KIV4_SIMAS</name>
<dbReference type="EMBL" id="CP003746">
    <property type="protein sequence ID" value="AFU98961.1"/>
    <property type="molecule type" value="Genomic_DNA"/>
</dbReference>
<accession>K4KIV4</accession>
<comment type="similarity">
    <text evidence="2">Belongs to the DegT/DnrJ/EryC1 family.</text>
</comment>
<dbReference type="KEGG" id="saga:M5M_08870"/>
<dbReference type="STRING" id="1117647.M5M_08870"/>
<dbReference type="OrthoDB" id="6379669at2"/>
<evidence type="ECO:0000256" key="1">
    <source>
        <dbReference type="ARBA" id="ARBA00022898"/>
    </source>
</evidence>
<dbReference type="InterPro" id="IPR015424">
    <property type="entry name" value="PyrdxlP-dep_Trfase"/>
</dbReference>
<dbReference type="Proteomes" id="UP000000466">
    <property type="component" value="Chromosome"/>
</dbReference>
<keyword evidence="1 2" id="KW-0663">Pyridoxal phosphate</keyword>
<dbReference type="Gene3D" id="3.40.640.10">
    <property type="entry name" value="Type I PLP-dependent aspartate aminotransferase-like (Major domain)"/>
    <property type="match status" value="1"/>
</dbReference>
<evidence type="ECO:0000313" key="4">
    <source>
        <dbReference type="Proteomes" id="UP000000466"/>
    </source>
</evidence>
<dbReference type="RefSeq" id="WP_015047126.1">
    <property type="nucleotide sequence ID" value="NC_018868.3"/>
</dbReference>